<name>A0A4R0IQ60_9ACTN</name>
<protein>
    <submittedName>
        <fullName evidence="2">Uma2 family endonuclease</fullName>
    </submittedName>
</protein>
<organism evidence="2 3">
    <name type="scientific">Kribbella speibonae</name>
    <dbReference type="NCBI Taxonomy" id="1572660"/>
    <lineage>
        <taxon>Bacteria</taxon>
        <taxon>Bacillati</taxon>
        <taxon>Actinomycetota</taxon>
        <taxon>Actinomycetes</taxon>
        <taxon>Propionibacteriales</taxon>
        <taxon>Kribbellaceae</taxon>
        <taxon>Kribbella</taxon>
    </lineage>
</organism>
<dbReference type="AlphaFoldDB" id="A0A4R0IQ60"/>
<dbReference type="Pfam" id="PF05685">
    <property type="entry name" value="Uma2"/>
    <property type="match status" value="1"/>
</dbReference>
<keyword evidence="2" id="KW-0255">Endonuclease</keyword>
<evidence type="ECO:0000313" key="3">
    <source>
        <dbReference type="Proteomes" id="UP000294225"/>
    </source>
</evidence>
<dbReference type="PANTHER" id="PTHR35400:SF3">
    <property type="entry name" value="SLL1072 PROTEIN"/>
    <property type="match status" value="1"/>
</dbReference>
<keyword evidence="2" id="KW-0378">Hydrolase</keyword>
<reference evidence="2 3" key="1">
    <citation type="submission" date="2019-02" db="EMBL/GenBank/DDBJ databases">
        <title>Kribbella capetownensis sp. nov. and Kribbella speibonae sp. nov., isolated from soil.</title>
        <authorList>
            <person name="Curtis S.M."/>
            <person name="Norton I."/>
            <person name="Everest G.J."/>
            <person name="Meyers P.R."/>
        </authorList>
    </citation>
    <scope>NUCLEOTIDE SEQUENCE [LARGE SCALE GENOMIC DNA]</scope>
    <source>
        <strain evidence="2 3">YM55</strain>
    </source>
</reference>
<proteinExistence type="predicted"/>
<dbReference type="EMBL" id="SJKC01000003">
    <property type="protein sequence ID" value="TCC35891.1"/>
    <property type="molecule type" value="Genomic_DNA"/>
</dbReference>
<evidence type="ECO:0000313" key="2">
    <source>
        <dbReference type="EMBL" id="TCC35891.1"/>
    </source>
</evidence>
<evidence type="ECO:0000259" key="1">
    <source>
        <dbReference type="Pfam" id="PF05685"/>
    </source>
</evidence>
<dbReference type="Proteomes" id="UP000294225">
    <property type="component" value="Unassembled WGS sequence"/>
</dbReference>
<dbReference type="GO" id="GO:0004519">
    <property type="term" value="F:endonuclease activity"/>
    <property type="evidence" value="ECO:0007669"/>
    <property type="project" value="UniProtKB-KW"/>
</dbReference>
<dbReference type="InterPro" id="IPR008538">
    <property type="entry name" value="Uma2"/>
</dbReference>
<feature type="domain" description="Putative restriction endonuclease" evidence="1">
    <location>
        <begin position="16"/>
        <end position="152"/>
    </location>
</feature>
<dbReference type="Gene3D" id="3.90.1570.10">
    <property type="entry name" value="tt1808, chain A"/>
    <property type="match status" value="1"/>
</dbReference>
<gene>
    <name evidence="2" type="ORF">E0H92_24650</name>
</gene>
<dbReference type="CDD" id="cd06260">
    <property type="entry name" value="DUF820-like"/>
    <property type="match status" value="1"/>
</dbReference>
<keyword evidence="2" id="KW-0540">Nuclease</keyword>
<dbReference type="InterPro" id="IPR012296">
    <property type="entry name" value="Nuclease_put_TT1808"/>
</dbReference>
<accession>A0A4R0IQ60</accession>
<dbReference type="RefSeq" id="WP_131497860.1">
    <property type="nucleotide sequence ID" value="NZ_SJKC01000003.1"/>
</dbReference>
<dbReference type="SUPFAM" id="SSF52980">
    <property type="entry name" value="Restriction endonuclease-like"/>
    <property type="match status" value="1"/>
</dbReference>
<comment type="caution">
    <text evidence="2">The sequence shown here is derived from an EMBL/GenBank/DDBJ whole genome shotgun (WGS) entry which is preliminary data.</text>
</comment>
<sequence>MTAVPLPPAHLLTVGEYATLGEDDAGRSELMEGNLVMSPSPSPDHNMAALRIALQLMPQLPQDLEVITDVDIDLELVPPDQPGFSRRPDVIAVRRSARRRVRTEGGLIRASEVLVVVEIVSPGSRRTDNVVKRAEYADAGIPHYWIVDLQEPVSLLACHLTEKFGYLDAEVVAGIFAGTEPFAVQLDLEDLQ</sequence>
<dbReference type="InterPro" id="IPR011335">
    <property type="entry name" value="Restrct_endonuc-II-like"/>
</dbReference>
<dbReference type="PANTHER" id="PTHR35400">
    <property type="entry name" value="SLR1083 PROTEIN"/>
    <property type="match status" value="1"/>
</dbReference>